<dbReference type="Proteomes" id="UP000308114">
    <property type="component" value="Unassembled WGS sequence"/>
</dbReference>
<name>A0A4U2PTH4_9BACL</name>
<dbReference type="EMBL" id="PNXQ01000016">
    <property type="protein sequence ID" value="TKH41889.1"/>
    <property type="molecule type" value="Genomic_DNA"/>
</dbReference>
<gene>
    <name evidence="1" type="ORF">C1I60_21505</name>
</gene>
<comment type="caution">
    <text evidence="1">The sequence shown here is derived from an EMBL/GenBank/DDBJ whole genome shotgun (WGS) entry which is preliminary data.</text>
</comment>
<evidence type="ECO:0000313" key="2">
    <source>
        <dbReference type="Proteomes" id="UP000308114"/>
    </source>
</evidence>
<dbReference type="AlphaFoldDB" id="A0A4U2PTH4"/>
<proteinExistence type="predicted"/>
<evidence type="ECO:0000313" key="1">
    <source>
        <dbReference type="EMBL" id="TKH41889.1"/>
    </source>
</evidence>
<accession>A0A4U2PTH4</accession>
<reference evidence="1 2" key="1">
    <citation type="submission" date="2018-01" db="EMBL/GenBank/DDBJ databases">
        <title>Bacillales members from the olive rhizosphere are effective biological control agents against Verticillium dahliae.</title>
        <authorList>
            <person name="Gomez-Lama C."/>
            <person name="Legarda G."/>
            <person name="Ruano-Rosa D."/>
            <person name="Pizarro-Tobias P."/>
            <person name="Valverde-Corredor A."/>
            <person name="Niqui J.L."/>
            <person name="Trivino J.C."/>
            <person name="Roca A."/>
            <person name="Mercado-Blanco J."/>
        </authorList>
    </citation>
    <scope>NUCLEOTIDE SEQUENCE [LARGE SCALE GENOMIC DNA]</scope>
    <source>
        <strain evidence="1 2">PIC167</strain>
    </source>
</reference>
<organism evidence="1 2">
    <name type="scientific">Paenibacillus terrae</name>
    <dbReference type="NCBI Taxonomy" id="159743"/>
    <lineage>
        <taxon>Bacteria</taxon>
        <taxon>Bacillati</taxon>
        <taxon>Bacillota</taxon>
        <taxon>Bacilli</taxon>
        <taxon>Bacillales</taxon>
        <taxon>Paenibacillaceae</taxon>
        <taxon>Paenibacillus</taxon>
    </lineage>
</organism>
<sequence>MSEKINKHLTAERAVQIAEEYKEKYNLSGTIDSTKERTVKFYNQFDDSNLPVWLVMVNIILTVFQADDEYTIVISDAEAQVKYLIDPNGHYYAPHTKEDGLTDEEFDKLWNEDSEDN</sequence>
<dbReference type="RefSeq" id="WP_137063535.1">
    <property type="nucleotide sequence ID" value="NZ_PNXQ01000016.1"/>
</dbReference>
<protein>
    <submittedName>
        <fullName evidence="1">Uncharacterized protein</fullName>
    </submittedName>
</protein>